<organism evidence="1 2">
    <name type="scientific">Antarcticirhabdus aurantiaca</name>
    <dbReference type="NCBI Taxonomy" id="2606717"/>
    <lineage>
        <taxon>Bacteria</taxon>
        <taxon>Pseudomonadati</taxon>
        <taxon>Pseudomonadota</taxon>
        <taxon>Alphaproteobacteria</taxon>
        <taxon>Hyphomicrobiales</taxon>
        <taxon>Aurantimonadaceae</taxon>
        <taxon>Antarcticirhabdus</taxon>
    </lineage>
</organism>
<dbReference type="Proteomes" id="UP001163223">
    <property type="component" value="Chromosome"/>
</dbReference>
<protein>
    <submittedName>
        <fullName evidence="1">Uncharacterized protein</fullName>
    </submittedName>
</protein>
<dbReference type="EMBL" id="CP113520">
    <property type="protein sequence ID" value="WAJ27474.1"/>
    <property type="molecule type" value="Genomic_DNA"/>
</dbReference>
<proteinExistence type="predicted"/>
<sequence length="292" mass="29955">MERGLHTLTYRWTSNPALRTPSPPLADVTGASSGLFLVCAPGEPFGRLSGPGAGIVVMAEADGQIELTLRATIPGGSLAAEIELKRVEAPRPAFAAELPAPRRPLPEGGAEFILSAHVSLRGDLQAARGDWICGPGAPGRIEGIEVRPLAGSLPVEYQVATGGRSGGWTGWFPAGSYAGSRGKAQPLIGIRLRVRPDAAAGLALDAEAAFLGAPTLTRAGREIELTGPCLLDPLVGFRLDLVPAASLPAESAPAPEAAPTPRAPGRLRVFRRAPPPAAEAASWAHPAAQAGG</sequence>
<keyword evidence="2" id="KW-1185">Reference proteome</keyword>
<name>A0ACD4NKV0_9HYPH</name>
<evidence type="ECO:0000313" key="1">
    <source>
        <dbReference type="EMBL" id="WAJ27474.1"/>
    </source>
</evidence>
<evidence type="ECO:0000313" key="2">
    <source>
        <dbReference type="Proteomes" id="UP001163223"/>
    </source>
</evidence>
<reference evidence="1" key="1">
    <citation type="submission" date="2022-11" db="EMBL/GenBank/DDBJ databases">
        <title>beta-Carotene-producing bacterium, Jeongeuplla avenae sp. nov., alleviates the salt stress of Arabidopsis seedlings.</title>
        <authorList>
            <person name="Jiang L."/>
            <person name="Lee J."/>
        </authorList>
    </citation>
    <scope>NUCLEOTIDE SEQUENCE</scope>
    <source>
        <strain evidence="1">DY_R2A_6</strain>
    </source>
</reference>
<gene>
    <name evidence="1" type="ORF">OXU80_21915</name>
</gene>
<accession>A0ACD4NKV0</accession>